<evidence type="ECO:0000313" key="2">
    <source>
        <dbReference type="Proteomes" id="UP001159363"/>
    </source>
</evidence>
<accession>A0ABQ9IGT5</accession>
<proteinExistence type="predicted"/>
<evidence type="ECO:0000313" key="1">
    <source>
        <dbReference type="EMBL" id="KAJ8895872.1"/>
    </source>
</evidence>
<gene>
    <name evidence="1" type="ORF">PR048_001212</name>
</gene>
<organism evidence="1 2">
    <name type="scientific">Dryococelus australis</name>
    <dbReference type="NCBI Taxonomy" id="614101"/>
    <lineage>
        <taxon>Eukaryota</taxon>
        <taxon>Metazoa</taxon>
        <taxon>Ecdysozoa</taxon>
        <taxon>Arthropoda</taxon>
        <taxon>Hexapoda</taxon>
        <taxon>Insecta</taxon>
        <taxon>Pterygota</taxon>
        <taxon>Neoptera</taxon>
        <taxon>Polyneoptera</taxon>
        <taxon>Phasmatodea</taxon>
        <taxon>Verophasmatodea</taxon>
        <taxon>Anareolatae</taxon>
        <taxon>Phasmatidae</taxon>
        <taxon>Eurycanthinae</taxon>
        <taxon>Dryococelus</taxon>
    </lineage>
</organism>
<sequence>MRTNAAMVFHSNMIQPAGHALGRAPEVWSPHPLNLSVCETPPDVNPFSMWYRVTSPRCSRIDPSRTVTAASTYTPREINLRGVQVDQLRPVRVNLRRVDVQIYAVHSKGATVAERLDCSPPTKSNWVQSPASSLRIFASGNRAGSLRRSGGFLGDLPFPPPLHSGAAPYSFQSPSSALKTSLIRAAQISSLTHSLERMRAGLIVRRRGHRNLGNVPKVLSNIVGIKMFSPRHHSCFDYFDSSRKQETGTWKNNRVLTANSLSMLISSVADLHHYQRNCGSGRRVEDEEDHGSQYLHKSCEVNNLLDFHEKLSYKGECGIQVTHPNECHMLMKTCEPSGMYTVEGRSPYTS</sequence>
<reference evidence="1 2" key="1">
    <citation type="submission" date="2023-02" db="EMBL/GenBank/DDBJ databases">
        <title>LHISI_Scaffold_Assembly.</title>
        <authorList>
            <person name="Stuart O.P."/>
            <person name="Cleave R."/>
            <person name="Magrath M.J.L."/>
            <person name="Mikheyev A.S."/>
        </authorList>
    </citation>
    <scope>NUCLEOTIDE SEQUENCE [LARGE SCALE GENOMIC DNA]</scope>
    <source>
        <strain evidence="1">Daus_M_001</strain>
        <tissue evidence="1">Leg muscle</tissue>
    </source>
</reference>
<dbReference type="Proteomes" id="UP001159363">
    <property type="component" value="Chromosome 1"/>
</dbReference>
<dbReference type="EMBL" id="JARBHB010000001">
    <property type="protein sequence ID" value="KAJ8895872.1"/>
    <property type="molecule type" value="Genomic_DNA"/>
</dbReference>
<comment type="caution">
    <text evidence="1">The sequence shown here is derived from an EMBL/GenBank/DDBJ whole genome shotgun (WGS) entry which is preliminary data.</text>
</comment>
<name>A0ABQ9IGT5_9NEOP</name>
<keyword evidence="2" id="KW-1185">Reference proteome</keyword>
<protein>
    <submittedName>
        <fullName evidence="1">Uncharacterized protein</fullName>
    </submittedName>
</protein>